<dbReference type="Gene3D" id="1.20.1070.10">
    <property type="entry name" value="Rhodopsin 7-helix transmembrane proteins"/>
    <property type="match status" value="1"/>
</dbReference>
<feature type="transmembrane region" description="Helical" evidence="12">
    <location>
        <begin position="146"/>
        <end position="167"/>
    </location>
</feature>
<feature type="transmembrane region" description="Helical" evidence="12">
    <location>
        <begin position="23"/>
        <end position="54"/>
    </location>
</feature>
<dbReference type="PANTHER" id="PTHR24248">
    <property type="entry name" value="ADRENERGIC RECEPTOR-RELATED G-PROTEIN COUPLED RECEPTOR"/>
    <property type="match status" value="1"/>
</dbReference>
<accession>A0ABM0LY59</accession>
<keyword evidence="7" id="KW-1015">Disulfide bond</keyword>
<gene>
    <name evidence="15" type="primary">LOC100377712</name>
</gene>
<feature type="transmembrane region" description="Helical" evidence="12">
    <location>
        <begin position="75"/>
        <end position="98"/>
    </location>
</feature>
<feature type="region of interest" description="Disordered" evidence="11">
    <location>
        <begin position="241"/>
        <end position="326"/>
    </location>
</feature>
<keyword evidence="9 10" id="KW-0807">Transducer</keyword>
<dbReference type="InterPro" id="IPR017452">
    <property type="entry name" value="GPCR_Rhodpsn_7TM"/>
</dbReference>
<dbReference type="InterPro" id="IPR000929">
    <property type="entry name" value="Dopamine_rcpt"/>
</dbReference>
<evidence type="ECO:0000256" key="8">
    <source>
        <dbReference type="ARBA" id="ARBA00023170"/>
    </source>
</evidence>
<dbReference type="Pfam" id="PF00001">
    <property type="entry name" value="7tm_1"/>
    <property type="match status" value="1"/>
</dbReference>
<evidence type="ECO:0000256" key="3">
    <source>
        <dbReference type="ARBA" id="ARBA00022692"/>
    </source>
</evidence>
<dbReference type="SUPFAM" id="SSF81321">
    <property type="entry name" value="Family A G protein-coupled receptor-like"/>
    <property type="match status" value="1"/>
</dbReference>
<dbReference type="PRINTS" id="PR00242">
    <property type="entry name" value="DOPAMINER"/>
</dbReference>
<dbReference type="PRINTS" id="PR00237">
    <property type="entry name" value="GPCRRHODOPSN"/>
</dbReference>
<evidence type="ECO:0000313" key="15">
    <source>
        <dbReference type="RefSeq" id="XP_006812700.1"/>
    </source>
</evidence>
<dbReference type="Proteomes" id="UP000694865">
    <property type="component" value="Unplaced"/>
</dbReference>
<evidence type="ECO:0000256" key="12">
    <source>
        <dbReference type="SAM" id="Phobius"/>
    </source>
</evidence>
<keyword evidence="14" id="KW-1185">Reference proteome</keyword>
<evidence type="ECO:0000256" key="2">
    <source>
        <dbReference type="ARBA" id="ARBA00022475"/>
    </source>
</evidence>
<protein>
    <submittedName>
        <fullName evidence="15">D(1A) dopamine receptor-like</fullName>
    </submittedName>
</protein>
<evidence type="ECO:0000256" key="11">
    <source>
        <dbReference type="SAM" id="MobiDB-lite"/>
    </source>
</evidence>
<feature type="compositionally biased region" description="Low complexity" evidence="11">
    <location>
        <begin position="241"/>
        <end position="250"/>
    </location>
</feature>
<sequence length="416" mass="46275">MEANLNLTIDVSLADNLDTTVPVVYTTGIVVALILSFFIVITVCGQLLVILAIITEKALRTPSNYCIISLALTDLILAVIVMPIAMLMEIWGGVWFFGKHFCDVFIFFDVLCCTASIYNLCLISLDRYLSIISPIRYSVRRTPTRALVGIIICWSICILISVIRPIGWKTVSGDAHFCGLVNGGFRIFSSLLSFYVPLVVMLFVYYKMFQAARSRLKKIRDVGGGTVHVLAISECEIRQNSSSVSNPTDSSRGRRAMPSNSHANGRQYAWPETTDTNPDHTVELASESGNVNTQSQNVSSYQPGTQRNIPERISGQSNSLGKNVGKKGDRFSLAKERKAARTLGVVMGAFIACWAPFFLFNVIVPYCHTCKVTPALFSVLTWLGYANSMLNPFIYTYFNKDFRKAFKRLVSCGHWQ</sequence>
<keyword evidence="2" id="KW-1003">Cell membrane</keyword>
<keyword evidence="5 10" id="KW-0297">G-protein coupled receptor</keyword>
<organism evidence="14 15">
    <name type="scientific">Saccoglossus kowalevskii</name>
    <name type="common">Acorn worm</name>
    <dbReference type="NCBI Taxonomy" id="10224"/>
    <lineage>
        <taxon>Eukaryota</taxon>
        <taxon>Metazoa</taxon>
        <taxon>Hemichordata</taxon>
        <taxon>Enteropneusta</taxon>
        <taxon>Harrimaniidae</taxon>
        <taxon>Saccoglossus</taxon>
    </lineage>
</organism>
<feature type="transmembrane region" description="Helical" evidence="12">
    <location>
        <begin position="343"/>
        <end position="363"/>
    </location>
</feature>
<feature type="transmembrane region" description="Helical" evidence="12">
    <location>
        <begin position="187"/>
        <end position="206"/>
    </location>
</feature>
<evidence type="ECO:0000313" key="14">
    <source>
        <dbReference type="Proteomes" id="UP000694865"/>
    </source>
</evidence>
<evidence type="ECO:0000256" key="7">
    <source>
        <dbReference type="ARBA" id="ARBA00023157"/>
    </source>
</evidence>
<proteinExistence type="inferred from homology"/>
<feature type="transmembrane region" description="Helical" evidence="12">
    <location>
        <begin position="375"/>
        <end position="398"/>
    </location>
</feature>
<dbReference type="GeneID" id="100377712"/>
<dbReference type="PANTHER" id="PTHR24248:SF199">
    <property type="entry name" value="IP13425P-RELATED"/>
    <property type="match status" value="1"/>
</dbReference>
<evidence type="ECO:0000256" key="4">
    <source>
        <dbReference type="ARBA" id="ARBA00022989"/>
    </source>
</evidence>
<keyword evidence="8 10" id="KW-0675">Receptor</keyword>
<feature type="compositionally biased region" description="Polar residues" evidence="11">
    <location>
        <begin position="287"/>
        <end position="321"/>
    </location>
</feature>
<evidence type="ECO:0000256" key="1">
    <source>
        <dbReference type="ARBA" id="ARBA00004651"/>
    </source>
</evidence>
<dbReference type="CDD" id="cd14967">
    <property type="entry name" value="7tmA_amine_R-like"/>
    <property type="match status" value="1"/>
</dbReference>
<keyword evidence="4 12" id="KW-1133">Transmembrane helix</keyword>
<comment type="subcellular location">
    <subcellularLocation>
        <location evidence="1">Cell membrane</location>
        <topology evidence="1">Multi-pass membrane protein</topology>
    </subcellularLocation>
</comment>
<evidence type="ECO:0000256" key="6">
    <source>
        <dbReference type="ARBA" id="ARBA00023136"/>
    </source>
</evidence>
<dbReference type="PROSITE" id="PS00237">
    <property type="entry name" value="G_PROTEIN_RECEP_F1_1"/>
    <property type="match status" value="1"/>
</dbReference>
<feature type="domain" description="G-protein coupled receptors family 1 profile" evidence="13">
    <location>
        <begin position="45"/>
        <end position="395"/>
    </location>
</feature>
<evidence type="ECO:0000256" key="9">
    <source>
        <dbReference type="ARBA" id="ARBA00023224"/>
    </source>
</evidence>
<keyword evidence="3 10" id="KW-0812">Transmembrane</keyword>
<dbReference type="PROSITE" id="PS50262">
    <property type="entry name" value="G_PROTEIN_RECEP_F1_2"/>
    <property type="match status" value="1"/>
</dbReference>
<keyword evidence="6 12" id="KW-0472">Membrane</keyword>
<evidence type="ECO:0000256" key="10">
    <source>
        <dbReference type="RuleBase" id="RU000688"/>
    </source>
</evidence>
<reference evidence="15" key="1">
    <citation type="submission" date="2025-08" db="UniProtKB">
        <authorList>
            <consortium name="RefSeq"/>
        </authorList>
    </citation>
    <scope>IDENTIFICATION</scope>
    <source>
        <tissue evidence="15">Testes</tissue>
    </source>
</reference>
<evidence type="ECO:0000256" key="5">
    <source>
        <dbReference type="ARBA" id="ARBA00023040"/>
    </source>
</evidence>
<dbReference type="SMART" id="SM01381">
    <property type="entry name" value="7TM_GPCR_Srsx"/>
    <property type="match status" value="1"/>
</dbReference>
<feature type="transmembrane region" description="Helical" evidence="12">
    <location>
        <begin position="104"/>
        <end position="125"/>
    </location>
</feature>
<evidence type="ECO:0000259" key="13">
    <source>
        <dbReference type="PROSITE" id="PS50262"/>
    </source>
</evidence>
<dbReference type="RefSeq" id="XP_006812700.1">
    <property type="nucleotide sequence ID" value="XM_006812637.1"/>
</dbReference>
<name>A0ABM0LY59_SACKO</name>
<comment type="similarity">
    <text evidence="10">Belongs to the G-protein coupled receptor 1 family.</text>
</comment>
<dbReference type="InterPro" id="IPR000276">
    <property type="entry name" value="GPCR_Rhodpsn"/>
</dbReference>